<gene>
    <name evidence="7 9" type="primary">gatA</name>
    <name evidence="9" type="ORF">BABL1_gene_669</name>
</gene>
<evidence type="ECO:0000313" key="9">
    <source>
        <dbReference type="EMBL" id="CDK30404.1"/>
    </source>
</evidence>
<keyword evidence="9" id="KW-0808">Transferase</keyword>
<dbReference type="Proteomes" id="UP000018769">
    <property type="component" value="Chromosome I"/>
</dbReference>
<dbReference type="InterPro" id="IPR004412">
    <property type="entry name" value="GatA"/>
</dbReference>
<proteinExistence type="inferred from homology"/>
<comment type="subunit">
    <text evidence="7">Heterotrimer of A, B and C subunits.</text>
</comment>
<dbReference type="PROSITE" id="PS00571">
    <property type="entry name" value="AMIDASES"/>
    <property type="match status" value="1"/>
</dbReference>
<dbReference type="AlphaFoldDB" id="V6DFT6"/>
<dbReference type="OrthoDB" id="9811471at2"/>
<feature type="active site" description="Acyl-ester intermediate" evidence="7">
    <location>
        <position position="172"/>
    </location>
</feature>
<feature type="active site" description="Charge relay system" evidence="7">
    <location>
        <position position="148"/>
    </location>
</feature>
<dbReference type="PANTHER" id="PTHR11895">
    <property type="entry name" value="TRANSAMIDASE"/>
    <property type="match status" value="1"/>
</dbReference>
<dbReference type="GO" id="GO:0016740">
    <property type="term" value="F:transferase activity"/>
    <property type="evidence" value="ECO:0007669"/>
    <property type="project" value="UniProtKB-KW"/>
</dbReference>
<evidence type="ECO:0000256" key="5">
    <source>
        <dbReference type="ARBA" id="ARBA00022917"/>
    </source>
</evidence>
<dbReference type="InterPro" id="IPR023631">
    <property type="entry name" value="Amidase_dom"/>
</dbReference>
<dbReference type="GO" id="GO:0006412">
    <property type="term" value="P:translation"/>
    <property type="evidence" value="ECO:0007669"/>
    <property type="project" value="UniProtKB-UniRule"/>
</dbReference>
<dbReference type="HAMAP" id="MF_00120">
    <property type="entry name" value="GatA"/>
    <property type="match status" value="1"/>
</dbReference>
<dbReference type="RefSeq" id="WP_023791472.1">
    <property type="nucleotide sequence ID" value="NC_023003.1"/>
</dbReference>
<dbReference type="Pfam" id="PF01425">
    <property type="entry name" value="Amidase"/>
    <property type="match status" value="1"/>
</dbReference>
<organism evidence="9 10">
    <name type="scientific">Candidatus Babela massiliensis</name>
    <dbReference type="NCBI Taxonomy" id="673862"/>
    <lineage>
        <taxon>Bacteria</taxon>
        <taxon>Candidatus Babelota</taxon>
        <taxon>Candidatus Babeliae</taxon>
        <taxon>Candidatus Babeliales</taxon>
        <taxon>Candidatus Babeliaceae</taxon>
        <taxon>Candidatus Babela</taxon>
    </lineage>
</organism>
<evidence type="ECO:0000259" key="8">
    <source>
        <dbReference type="Pfam" id="PF01425"/>
    </source>
</evidence>
<protein>
    <recommendedName>
        <fullName evidence="7">Glutamyl-tRNA(Gln) amidotransferase subunit A</fullName>
        <shortName evidence="7">Glu-ADT subunit A</shortName>
        <ecNumber evidence="7">6.3.5.7</ecNumber>
    </recommendedName>
</protein>
<evidence type="ECO:0000256" key="4">
    <source>
        <dbReference type="ARBA" id="ARBA00022840"/>
    </source>
</evidence>
<dbReference type="HOGENOM" id="CLU_009600_0_3_7"/>
<comment type="similarity">
    <text evidence="1 7">Belongs to the amidase family. GatA subfamily.</text>
</comment>
<dbReference type="GO" id="GO:0050567">
    <property type="term" value="F:glutaminyl-tRNA synthase (glutamine-hydrolyzing) activity"/>
    <property type="evidence" value="ECO:0007669"/>
    <property type="project" value="UniProtKB-UniRule"/>
</dbReference>
<dbReference type="InterPro" id="IPR000120">
    <property type="entry name" value="Amidase"/>
</dbReference>
<keyword evidence="3 7" id="KW-0547">Nucleotide-binding</keyword>
<evidence type="ECO:0000256" key="1">
    <source>
        <dbReference type="ARBA" id="ARBA00008069"/>
    </source>
</evidence>
<dbReference type="GO" id="GO:0005524">
    <property type="term" value="F:ATP binding"/>
    <property type="evidence" value="ECO:0007669"/>
    <property type="project" value="UniProtKB-KW"/>
</dbReference>
<sequence>MNNLAFASIKELKTKILNKELHTEELLSFFIDRFKKYDPILNSALEIFDKDSILNTFTNTSNGLLYGIPGLIKDNICQKGRNLTCASKILENYQATYDATAITNLKNQGALLIGRANMDEFAMGSSTETSHYKKTANPWNTRCVPGGSSGGSAAAVAAGLVPWALGSETGGSVRQPASLCGIVGLKPTYGLISRYGLVAYASSLDQIGIFTRNIYDNALVLSAIAGTDKNDSSTLNVQNQDYTKQLTGKLKENFTLGIIDNALEANGIEDEVYTLLNEAIKTFEKLGAKIKRIKLPMMDYSAAAYFVISRAEAASNLAKFDGVRYGYRSKNAETLNDMYINTREEGFGFEVKSRILLGNYVLSAGHADEFYRSAKVVQGLIRSEFLKAFEEVDLLFSPVSPTTAFEFGKYNDNLLLMDLQDYFTCSVNLAGIPSLGVPCGLTKDQMPVGFQLIGPDLSEHNIYQAAYAYEKETQKDDSENKFVPTNFK</sequence>
<dbReference type="InterPro" id="IPR020556">
    <property type="entry name" value="Amidase_CS"/>
</dbReference>
<evidence type="ECO:0000256" key="3">
    <source>
        <dbReference type="ARBA" id="ARBA00022741"/>
    </source>
</evidence>
<accession>V6DFT6</accession>
<comment type="function">
    <text evidence="7">Allows the formation of correctly charged Gln-tRNA(Gln) through the transamidation of misacylated Glu-tRNA(Gln) in organisms which lack glutaminyl-tRNA synthetase. The reaction takes place in the presence of glutamine and ATP through an activated gamma-phospho-Glu-tRNA(Gln).</text>
</comment>
<evidence type="ECO:0000256" key="2">
    <source>
        <dbReference type="ARBA" id="ARBA00022598"/>
    </source>
</evidence>
<comment type="catalytic activity">
    <reaction evidence="6 7">
        <text>L-glutamyl-tRNA(Gln) + L-glutamine + ATP + H2O = L-glutaminyl-tRNA(Gln) + L-glutamate + ADP + phosphate + H(+)</text>
        <dbReference type="Rhea" id="RHEA:17521"/>
        <dbReference type="Rhea" id="RHEA-COMP:9681"/>
        <dbReference type="Rhea" id="RHEA-COMP:9684"/>
        <dbReference type="ChEBI" id="CHEBI:15377"/>
        <dbReference type="ChEBI" id="CHEBI:15378"/>
        <dbReference type="ChEBI" id="CHEBI:29985"/>
        <dbReference type="ChEBI" id="CHEBI:30616"/>
        <dbReference type="ChEBI" id="CHEBI:43474"/>
        <dbReference type="ChEBI" id="CHEBI:58359"/>
        <dbReference type="ChEBI" id="CHEBI:78520"/>
        <dbReference type="ChEBI" id="CHEBI:78521"/>
        <dbReference type="ChEBI" id="CHEBI:456216"/>
        <dbReference type="EC" id="6.3.5.7"/>
    </reaction>
</comment>
<dbReference type="STRING" id="673862.BABL1_gene_669"/>
<reference evidence="9 10" key="1">
    <citation type="journal article" date="2015" name="Biol. Direct">
        <title>Babela massiliensis, a representative of a widespread bacterial phylum with unusual adaptations to parasitism in amoebae.</title>
        <authorList>
            <person name="Pagnier I."/>
            <person name="Yutin N."/>
            <person name="Croce O."/>
            <person name="Makarova K.S."/>
            <person name="Wolf Y.I."/>
            <person name="Benamar S."/>
            <person name="Raoult D."/>
            <person name="Koonin E.V."/>
            <person name="La Scola B."/>
        </authorList>
    </citation>
    <scope>NUCLEOTIDE SEQUENCE [LARGE SCALE GENOMIC DNA]</scope>
    <source>
        <strain evidence="10">BABL1</strain>
    </source>
</reference>
<feature type="domain" description="Amidase" evidence="8">
    <location>
        <begin position="25"/>
        <end position="461"/>
    </location>
</feature>
<dbReference type="EMBL" id="HG793133">
    <property type="protein sequence ID" value="CDK30404.1"/>
    <property type="molecule type" value="Genomic_DNA"/>
</dbReference>
<keyword evidence="2 7" id="KW-0436">Ligase</keyword>
<dbReference type="EC" id="6.3.5.7" evidence="7"/>
<feature type="active site" description="Charge relay system" evidence="7">
    <location>
        <position position="73"/>
    </location>
</feature>
<keyword evidence="4 7" id="KW-0067">ATP-binding</keyword>
<dbReference type="InterPro" id="IPR036928">
    <property type="entry name" value="AS_sf"/>
</dbReference>
<dbReference type="KEGG" id="dpb:BABL1_gene_669"/>
<evidence type="ECO:0000313" key="10">
    <source>
        <dbReference type="Proteomes" id="UP000018769"/>
    </source>
</evidence>
<evidence type="ECO:0000256" key="6">
    <source>
        <dbReference type="ARBA" id="ARBA00047407"/>
    </source>
</evidence>
<dbReference type="GO" id="GO:0030956">
    <property type="term" value="C:glutamyl-tRNA(Gln) amidotransferase complex"/>
    <property type="evidence" value="ECO:0007669"/>
    <property type="project" value="InterPro"/>
</dbReference>
<dbReference type="Gene3D" id="3.90.1300.10">
    <property type="entry name" value="Amidase signature (AS) domain"/>
    <property type="match status" value="1"/>
</dbReference>
<dbReference type="PATRIC" id="fig|673862.3.peg.290"/>
<dbReference type="PANTHER" id="PTHR11895:SF151">
    <property type="entry name" value="GLUTAMYL-TRNA(GLN) AMIDOTRANSFERASE SUBUNIT A"/>
    <property type="match status" value="1"/>
</dbReference>
<dbReference type="eggNOG" id="COG0154">
    <property type="taxonomic scope" value="Bacteria"/>
</dbReference>
<name>V6DFT6_9BACT</name>
<dbReference type="SUPFAM" id="SSF75304">
    <property type="entry name" value="Amidase signature (AS) enzymes"/>
    <property type="match status" value="1"/>
</dbReference>
<dbReference type="NCBIfam" id="TIGR00132">
    <property type="entry name" value="gatA"/>
    <property type="match status" value="1"/>
</dbReference>
<evidence type="ECO:0000256" key="7">
    <source>
        <dbReference type="HAMAP-Rule" id="MF_00120"/>
    </source>
</evidence>
<keyword evidence="5 7" id="KW-0648">Protein biosynthesis</keyword>
<keyword evidence="10" id="KW-1185">Reference proteome</keyword>